<dbReference type="InterPro" id="IPR036890">
    <property type="entry name" value="HATPase_C_sf"/>
</dbReference>
<evidence type="ECO:0000256" key="4">
    <source>
        <dbReference type="ARBA" id="ARBA00022475"/>
    </source>
</evidence>
<feature type="transmembrane region" description="Helical" evidence="11">
    <location>
        <begin position="35"/>
        <end position="59"/>
    </location>
</feature>
<keyword evidence="4" id="KW-1003">Cell membrane</keyword>
<dbReference type="PANTHER" id="PTHR45453">
    <property type="entry name" value="PHOSPHATE REGULON SENSOR PROTEIN PHOR"/>
    <property type="match status" value="1"/>
</dbReference>
<evidence type="ECO:0000256" key="8">
    <source>
        <dbReference type="ARBA" id="ARBA00022989"/>
    </source>
</evidence>
<dbReference type="GO" id="GO:0005886">
    <property type="term" value="C:plasma membrane"/>
    <property type="evidence" value="ECO:0007669"/>
    <property type="project" value="UniProtKB-SubCell"/>
</dbReference>
<dbReference type="PROSITE" id="PS50109">
    <property type="entry name" value="HIS_KIN"/>
    <property type="match status" value="1"/>
</dbReference>
<feature type="transmembrane region" description="Helical" evidence="11">
    <location>
        <begin position="7"/>
        <end position="29"/>
    </location>
</feature>
<feature type="domain" description="Histidine kinase" evidence="12">
    <location>
        <begin position="126"/>
        <end position="323"/>
    </location>
</feature>
<dbReference type="RefSeq" id="WP_103080863.1">
    <property type="nucleotide sequence ID" value="NZ_CP021850.1"/>
</dbReference>
<evidence type="ECO:0000313" key="13">
    <source>
        <dbReference type="EMBL" id="PNU00414.1"/>
    </source>
</evidence>
<keyword evidence="6 11" id="KW-0812">Transmembrane</keyword>
<evidence type="ECO:0000256" key="7">
    <source>
        <dbReference type="ARBA" id="ARBA00022777"/>
    </source>
</evidence>
<dbReference type="Pfam" id="PF02518">
    <property type="entry name" value="HATPase_c"/>
    <property type="match status" value="1"/>
</dbReference>
<dbReference type="InterPro" id="IPR003661">
    <property type="entry name" value="HisK_dim/P_dom"/>
</dbReference>
<dbReference type="InterPro" id="IPR050351">
    <property type="entry name" value="BphY/WalK/GraS-like"/>
</dbReference>
<dbReference type="SMART" id="SM00387">
    <property type="entry name" value="HATPase_c"/>
    <property type="match status" value="1"/>
</dbReference>
<evidence type="ECO:0000259" key="12">
    <source>
        <dbReference type="PROSITE" id="PS50109"/>
    </source>
</evidence>
<dbReference type="InterPro" id="IPR005467">
    <property type="entry name" value="His_kinase_dom"/>
</dbReference>
<keyword evidence="14" id="KW-1185">Reference proteome</keyword>
<gene>
    <name evidence="13" type="ORF">CDQ84_06195</name>
</gene>
<keyword evidence="9" id="KW-0902">Two-component regulatory system</keyword>
<evidence type="ECO:0000256" key="3">
    <source>
        <dbReference type="ARBA" id="ARBA00012438"/>
    </source>
</evidence>
<comment type="caution">
    <text evidence="13">The sequence shown here is derived from an EMBL/GenBank/DDBJ whole genome shotgun (WGS) entry which is preliminary data.</text>
</comment>
<evidence type="ECO:0000256" key="11">
    <source>
        <dbReference type="SAM" id="Phobius"/>
    </source>
</evidence>
<accession>A0A2K2FHR1</accession>
<comment type="catalytic activity">
    <reaction evidence="1">
        <text>ATP + protein L-histidine = ADP + protein N-phospho-L-histidine.</text>
        <dbReference type="EC" id="2.7.13.3"/>
    </reaction>
</comment>
<dbReference type="Gene3D" id="3.30.565.10">
    <property type="entry name" value="Histidine kinase-like ATPase, C-terminal domain"/>
    <property type="match status" value="1"/>
</dbReference>
<dbReference type="KEGG" id="cthd:CDO33_05065"/>
<name>A0A2K2FHR1_9CLOT</name>
<dbReference type="PANTHER" id="PTHR45453:SF2">
    <property type="entry name" value="HISTIDINE KINASE"/>
    <property type="match status" value="1"/>
</dbReference>
<evidence type="ECO:0000313" key="14">
    <source>
        <dbReference type="Proteomes" id="UP000236151"/>
    </source>
</evidence>
<dbReference type="OrthoDB" id="9780487at2"/>
<proteinExistence type="predicted"/>
<dbReference type="GO" id="GO:0004721">
    <property type="term" value="F:phosphoprotein phosphatase activity"/>
    <property type="evidence" value="ECO:0007669"/>
    <property type="project" value="TreeGrafter"/>
</dbReference>
<reference evidence="13 14" key="1">
    <citation type="submission" date="2017-06" db="EMBL/GenBank/DDBJ databases">
        <title>Investigating the central metabolism of Clostridium thermosuccinogenes.</title>
        <authorList>
            <person name="Koendjbiharie J.G."/>
            <person name="van Kranenburg R."/>
        </authorList>
    </citation>
    <scope>NUCLEOTIDE SEQUENCE [LARGE SCALE GENOMIC DNA]</scope>
    <source>
        <strain evidence="13 14">DSM 5806</strain>
    </source>
</reference>
<comment type="subcellular location">
    <subcellularLocation>
        <location evidence="2">Cell membrane</location>
        <topology evidence="2">Multi-pass membrane protein</topology>
    </subcellularLocation>
</comment>
<dbReference type="SUPFAM" id="SSF55874">
    <property type="entry name" value="ATPase domain of HSP90 chaperone/DNA topoisomerase II/histidine kinase"/>
    <property type="match status" value="1"/>
</dbReference>
<dbReference type="Proteomes" id="UP000236151">
    <property type="component" value="Unassembled WGS sequence"/>
</dbReference>
<dbReference type="AlphaFoldDB" id="A0A2K2FHR1"/>
<dbReference type="InterPro" id="IPR003594">
    <property type="entry name" value="HATPase_dom"/>
</dbReference>
<organism evidence="13 14">
    <name type="scientific">Clostridium thermosuccinogenes</name>
    <dbReference type="NCBI Taxonomy" id="84032"/>
    <lineage>
        <taxon>Bacteria</taxon>
        <taxon>Bacillati</taxon>
        <taxon>Bacillota</taxon>
        <taxon>Clostridia</taxon>
        <taxon>Eubacteriales</taxon>
        <taxon>Clostridiaceae</taxon>
        <taxon>Clostridium</taxon>
    </lineage>
</organism>
<keyword evidence="10 11" id="KW-0472">Membrane</keyword>
<dbReference type="CDD" id="cd00082">
    <property type="entry name" value="HisKA"/>
    <property type="match status" value="1"/>
</dbReference>
<evidence type="ECO:0000256" key="1">
    <source>
        <dbReference type="ARBA" id="ARBA00000085"/>
    </source>
</evidence>
<sequence>MKLREYIYSKAVTLCFIAIGALISSIFMLLAGTDVLLICTAELFLVMMVLLWLFVSYFIERARLNKLERIMEELPEKYLLGEVLPTPTSAVEKQYFRIMKTVSRSAIGAVEQAQREKNEYCSYVESWIHEIKTPLTACSLILSNGGDVRKLKRELKRADNLTESILYYARMRSIEKDTQIREIRVSEVMNDAVKSQMELLIAAGISVELQGDFSVHTDSKSLGFILKQLLINCAKYCPGCHVTMTAENGVITVQDNGIGIPANELRRVTERGFTGTNGRRLGGSTGMGLYIVSELCRQLGVMLEIESELSKYTRIRLSFDNLTKS</sequence>
<keyword evidence="7" id="KW-0418">Kinase</keyword>
<keyword evidence="8 11" id="KW-1133">Transmembrane helix</keyword>
<evidence type="ECO:0000256" key="9">
    <source>
        <dbReference type="ARBA" id="ARBA00023012"/>
    </source>
</evidence>
<evidence type="ECO:0000256" key="5">
    <source>
        <dbReference type="ARBA" id="ARBA00022679"/>
    </source>
</evidence>
<dbReference type="GO" id="GO:0016036">
    <property type="term" value="P:cellular response to phosphate starvation"/>
    <property type="evidence" value="ECO:0007669"/>
    <property type="project" value="TreeGrafter"/>
</dbReference>
<keyword evidence="5" id="KW-0808">Transferase</keyword>
<protein>
    <recommendedName>
        <fullName evidence="3">histidine kinase</fullName>
        <ecNumber evidence="3">2.7.13.3</ecNumber>
    </recommendedName>
</protein>
<evidence type="ECO:0000256" key="10">
    <source>
        <dbReference type="ARBA" id="ARBA00023136"/>
    </source>
</evidence>
<dbReference type="EC" id="2.7.13.3" evidence="3"/>
<dbReference type="GO" id="GO:0000155">
    <property type="term" value="F:phosphorelay sensor kinase activity"/>
    <property type="evidence" value="ECO:0007669"/>
    <property type="project" value="InterPro"/>
</dbReference>
<dbReference type="EMBL" id="NIOJ01000011">
    <property type="protein sequence ID" value="PNU00414.1"/>
    <property type="molecule type" value="Genomic_DNA"/>
</dbReference>
<evidence type="ECO:0000256" key="2">
    <source>
        <dbReference type="ARBA" id="ARBA00004651"/>
    </source>
</evidence>
<evidence type="ECO:0000256" key="6">
    <source>
        <dbReference type="ARBA" id="ARBA00022692"/>
    </source>
</evidence>